<accession>A0A9W6YWI4</accession>
<sequence>MSELEYATKFQELIQFVNPTPTYDKLTYSEDLNQLDFANRKFNFPKLENVPIFTKSSGTAEKDSSSESKPIHVTFKSLRAPKFNLELKLQSCFLLHKVKLELIKALETYKPEPIYTSASNVKLMLKTKTVHDGETLSSLAGHSDVLNLNVMISKSSVTPLVETKGVVTDSTTTAAPSTEKKFSGLSEEAWLQIEKLVKKEVGDEKLAIEYLGKLKAIVP</sequence>
<dbReference type="Gene3D" id="3.10.20.90">
    <property type="entry name" value="Phosphatidylinositol 3-kinase Catalytic Subunit, Chain A, domain 1"/>
    <property type="match status" value="1"/>
</dbReference>
<organism evidence="1 2">
    <name type="scientific">Ambrosiozyma monospora</name>
    <name type="common">Yeast</name>
    <name type="synonym">Endomycopsis monosporus</name>
    <dbReference type="NCBI Taxonomy" id="43982"/>
    <lineage>
        <taxon>Eukaryota</taxon>
        <taxon>Fungi</taxon>
        <taxon>Dikarya</taxon>
        <taxon>Ascomycota</taxon>
        <taxon>Saccharomycotina</taxon>
        <taxon>Pichiomycetes</taxon>
        <taxon>Pichiales</taxon>
        <taxon>Pichiaceae</taxon>
        <taxon>Ambrosiozyma</taxon>
    </lineage>
</organism>
<dbReference type="AlphaFoldDB" id="A0A9W6YWI4"/>
<dbReference type="Proteomes" id="UP001165063">
    <property type="component" value="Unassembled WGS sequence"/>
</dbReference>
<evidence type="ECO:0000313" key="2">
    <source>
        <dbReference type="Proteomes" id="UP001165063"/>
    </source>
</evidence>
<gene>
    <name evidence="1" type="ORF">Amon01_000347500</name>
</gene>
<comment type="caution">
    <text evidence="1">The sequence shown here is derived from an EMBL/GenBank/DDBJ whole genome shotgun (WGS) entry which is preliminary data.</text>
</comment>
<proteinExistence type="predicted"/>
<dbReference type="EMBL" id="BSXU01001466">
    <property type="protein sequence ID" value="GMG27725.1"/>
    <property type="molecule type" value="Genomic_DNA"/>
</dbReference>
<protein>
    <submittedName>
        <fullName evidence="1">Unnamed protein product</fullName>
    </submittedName>
</protein>
<evidence type="ECO:0000313" key="1">
    <source>
        <dbReference type="EMBL" id="GMG27725.1"/>
    </source>
</evidence>
<name>A0A9W6YWI4_AMBMO</name>
<reference evidence="1" key="1">
    <citation type="submission" date="2023-04" db="EMBL/GenBank/DDBJ databases">
        <title>Ambrosiozyma monospora NBRC 1965.</title>
        <authorList>
            <person name="Ichikawa N."/>
            <person name="Sato H."/>
            <person name="Tonouchi N."/>
        </authorList>
    </citation>
    <scope>NUCLEOTIDE SEQUENCE</scope>
    <source>
        <strain evidence="1">NBRC 1965</strain>
    </source>
</reference>
<dbReference type="OrthoDB" id="4067208at2759"/>
<keyword evidence="2" id="KW-1185">Reference proteome</keyword>